<proteinExistence type="predicted"/>
<gene>
    <name evidence="2" type="ORF">KB874_12900</name>
</gene>
<reference evidence="2" key="1">
    <citation type="submission" date="2021-04" db="EMBL/GenBank/DDBJ databases">
        <authorList>
            <person name="Yoon J."/>
        </authorList>
    </citation>
    <scope>NUCLEOTIDE SEQUENCE</scope>
    <source>
        <strain evidence="2">KMU-90</strain>
    </source>
</reference>
<dbReference type="RefSeq" id="WP_212536969.1">
    <property type="nucleotide sequence ID" value="NZ_JAGTUU010000005.1"/>
</dbReference>
<dbReference type="Proteomes" id="UP000681356">
    <property type="component" value="Unassembled WGS sequence"/>
</dbReference>
<sequence>MSNESWRLESFIDSLVVELDQARETLAVKSMNRPLSYAVKDLSLDLQVFPTFDGDDVRFRTAEPQQEGFSTITLQLASITDQQIRATSKPPPARGELQLESAPIDDESRRKLKRLGVRSVDDIERLEQRNVDLKSASGGTVDYSNLANMIRQARRGKTPPQVRSASVEPGDNGPVLRIEGDNLCISDEHEPVAVVNAQLGEVLSYGPDRIDVRVHRDVLARAMSDVILTLDPYCIARFRIDNPEVFDA</sequence>
<keyword evidence="3" id="KW-1185">Reference proteome</keyword>
<evidence type="ECO:0000313" key="2">
    <source>
        <dbReference type="EMBL" id="MBS0124996.1"/>
    </source>
</evidence>
<accession>A0A8J8B7D6</accession>
<protein>
    <submittedName>
        <fullName evidence="2">Uncharacterized protein</fullName>
    </submittedName>
</protein>
<evidence type="ECO:0000256" key="1">
    <source>
        <dbReference type="SAM" id="MobiDB-lite"/>
    </source>
</evidence>
<dbReference type="AlphaFoldDB" id="A0A8J8B7D6"/>
<dbReference type="EMBL" id="JAGTUU010000005">
    <property type="protein sequence ID" value="MBS0124996.1"/>
    <property type="molecule type" value="Genomic_DNA"/>
</dbReference>
<evidence type="ECO:0000313" key="3">
    <source>
        <dbReference type="Proteomes" id="UP000681356"/>
    </source>
</evidence>
<feature type="region of interest" description="Disordered" evidence="1">
    <location>
        <begin position="154"/>
        <end position="173"/>
    </location>
</feature>
<comment type="caution">
    <text evidence="2">The sequence shown here is derived from an EMBL/GenBank/DDBJ whole genome shotgun (WGS) entry which is preliminary data.</text>
</comment>
<organism evidence="2 3">
    <name type="scientific">Thetidibacter halocola</name>
    <dbReference type="NCBI Taxonomy" id="2827239"/>
    <lineage>
        <taxon>Bacteria</taxon>
        <taxon>Pseudomonadati</taxon>
        <taxon>Pseudomonadota</taxon>
        <taxon>Alphaproteobacteria</taxon>
        <taxon>Rhodobacterales</taxon>
        <taxon>Roseobacteraceae</taxon>
        <taxon>Thetidibacter</taxon>
    </lineage>
</organism>
<name>A0A8J8B7D6_9RHOB</name>